<name>A0AAD3DVX9_9CHLO</name>
<keyword evidence="3" id="KW-1185">Reference proteome</keyword>
<feature type="non-terminal residue" evidence="2">
    <location>
        <position position="1"/>
    </location>
</feature>
<proteinExistence type="predicted"/>
<accession>A0AAD3DVX9</accession>
<dbReference type="AlphaFoldDB" id="A0AAD3DVX9"/>
<feature type="compositionally biased region" description="Polar residues" evidence="1">
    <location>
        <begin position="1"/>
        <end position="11"/>
    </location>
</feature>
<sequence length="322" mass="35555">MQATISRNLNRQVAPAPAPPSRRVATQALSPGSPSASSRRALLGAMLIGIPFGASLKAEAAEIQDYISRVFPSAPEPVTFPRKSLNQPFAVLLMRSGYETVDELDFIPMNEFQKDFWKLRASEQEAYNLQYSPLKPRVGDITDPLYFDFISYSQFSTILREMPKGQQVFKEYCEDCPDLTRVVRRDAALQDNSQLPAVFFTRTGDRIYSYLKDGFRGTQFGAPAPLLPGASLESLAAAAQQLLDIMADNGYALKAQVYDVNEDEHSFRVKMTGPANLWGLTSLNHRRSAVLNAYDVMALDALLRASGRSPAFELSTGPTGVD</sequence>
<protein>
    <submittedName>
        <fullName evidence="2">Uncharacterized protein</fullName>
    </submittedName>
</protein>
<dbReference type="Proteomes" id="UP001054857">
    <property type="component" value="Unassembled WGS sequence"/>
</dbReference>
<evidence type="ECO:0000313" key="3">
    <source>
        <dbReference type="Proteomes" id="UP001054857"/>
    </source>
</evidence>
<comment type="caution">
    <text evidence="2">The sequence shown here is derived from an EMBL/GenBank/DDBJ whole genome shotgun (WGS) entry which is preliminary data.</text>
</comment>
<dbReference type="EMBL" id="BMAR01000015">
    <property type="protein sequence ID" value="GFR46801.1"/>
    <property type="molecule type" value="Genomic_DNA"/>
</dbReference>
<feature type="region of interest" description="Disordered" evidence="1">
    <location>
        <begin position="1"/>
        <end position="35"/>
    </location>
</feature>
<gene>
    <name evidence="2" type="ORF">Agub_g8433</name>
</gene>
<evidence type="ECO:0000313" key="2">
    <source>
        <dbReference type="EMBL" id="GFR46801.1"/>
    </source>
</evidence>
<organism evidence="2 3">
    <name type="scientific">Astrephomene gubernaculifera</name>
    <dbReference type="NCBI Taxonomy" id="47775"/>
    <lineage>
        <taxon>Eukaryota</taxon>
        <taxon>Viridiplantae</taxon>
        <taxon>Chlorophyta</taxon>
        <taxon>core chlorophytes</taxon>
        <taxon>Chlorophyceae</taxon>
        <taxon>CS clade</taxon>
        <taxon>Chlamydomonadales</taxon>
        <taxon>Astrephomenaceae</taxon>
        <taxon>Astrephomene</taxon>
    </lineage>
</organism>
<reference evidence="2 3" key="1">
    <citation type="journal article" date="2021" name="Sci. Rep.">
        <title>Genome sequencing of the multicellular alga Astrephomene provides insights into convergent evolution of germ-soma differentiation.</title>
        <authorList>
            <person name="Yamashita S."/>
            <person name="Yamamoto K."/>
            <person name="Matsuzaki R."/>
            <person name="Suzuki S."/>
            <person name="Yamaguchi H."/>
            <person name="Hirooka S."/>
            <person name="Minakuchi Y."/>
            <person name="Miyagishima S."/>
            <person name="Kawachi M."/>
            <person name="Toyoda A."/>
            <person name="Nozaki H."/>
        </authorList>
    </citation>
    <scope>NUCLEOTIDE SEQUENCE [LARGE SCALE GENOMIC DNA]</scope>
    <source>
        <strain evidence="2 3">NIES-4017</strain>
    </source>
</reference>
<evidence type="ECO:0000256" key="1">
    <source>
        <dbReference type="SAM" id="MobiDB-lite"/>
    </source>
</evidence>